<dbReference type="SUPFAM" id="SSF47672">
    <property type="entry name" value="Transferrin receptor-like dimerisation domain"/>
    <property type="match status" value="1"/>
</dbReference>
<dbReference type="FunFam" id="3.40.630.10:FF:000101">
    <property type="entry name" value="N-acetylated alpha-linked acidic dipeptidase like 1"/>
    <property type="match status" value="1"/>
</dbReference>
<evidence type="ECO:0000313" key="7">
    <source>
        <dbReference type="WBParaSite" id="PSAMB.scaffold73size86561.g1526.t1"/>
    </source>
</evidence>
<evidence type="ECO:0000256" key="1">
    <source>
        <dbReference type="ARBA" id="ARBA00005634"/>
    </source>
</evidence>
<evidence type="ECO:0000259" key="5">
    <source>
        <dbReference type="Pfam" id="PF04389"/>
    </source>
</evidence>
<evidence type="ECO:0000256" key="2">
    <source>
        <dbReference type="SAM" id="Phobius"/>
    </source>
</evidence>
<dbReference type="InterPro" id="IPR007484">
    <property type="entry name" value="Peptidase_M28"/>
</dbReference>
<dbReference type="Proteomes" id="UP000887566">
    <property type="component" value="Unplaced"/>
</dbReference>
<organism evidence="6 7">
    <name type="scientific">Plectus sambesii</name>
    <dbReference type="NCBI Taxonomy" id="2011161"/>
    <lineage>
        <taxon>Eukaryota</taxon>
        <taxon>Metazoa</taxon>
        <taxon>Ecdysozoa</taxon>
        <taxon>Nematoda</taxon>
        <taxon>Chromadorea</taxon>
        <taxon>Plectida</taxon>
        <taxon>Plectina</taxon>
        <taxon>Plectoidea</taxon>
        <taxon>Plectidae</taxon>
        <taxon>Plectus</taxon>
    </lineage>
</organism>
<feature type="domain" description="Peptidase M28" evidence="5">
    <location>
        <begin position="373"/>
        <end position="503"/>
    </location>
</feature>
<dbReference type="InterPro" id="IPR039373">
    <property type="entry name" value="Peptidase_M28B"/>
</dbReference>
<protein>
    <submittedName>
        <fullName evidence="7">Uncharacterized protein</fullName>
    </submittedName>
</protein>
<keyword evidence="2" id="KW-0472">Membrane</keyword>
<dbReference type="AlphaFoldDB" id="A0A914XCD2"/>
<dbReference type="Gene3D" id="1.20.930.40">
    <property type="entry name" value="Transferrin receptor-like, dimerisation domain"/>
    <property type="match status" value="1"/>
</dbReference>
<name>A0A914XCD2_9BILA</name>
<accession>A0A914XCD2</accession>
<dbReference type="Pfam" id="PF04253">
    <property type="entry name" value="TFR_dimer"/>
    <property type="match status" value="1"/>
</dbReference>
<dbReference type="SUPFAM" id="SSF52025">
    <property type="entry name" value="PA domain"/>
    <property type="match status" value="1"/>
</dbReference>
<dbReference type="Pfam" id="PF04389">
    <property type="entry name" value="Peptidase_M28"/>
    <property type="match status" value="1"/>
</dbReference>
<comment type="similarity">
    <text evidence="1">Belongs to the peptidase M28 family. M28B subfamily.</text>
</comment>
<dbReference type="PANTHER" id="PTHR10404">
    <property type="entry name" value="N-ACETYLATED-ALPHA-LINKED ACIDIC DIPEPTIDASE"/>
    <property type="match status" value="1"/>
</dbReference>
<evidence type="ECO:0000259" key="4">
    <source>
        <dbReference type="Pfam" id="PF04253"/>
    </source>
</evidence>
<dbReference type="InterPro" id="IPR007365">
    <property type="entry name" value="TFR-like_dimer_dom"/>
</dbReference>
<dbReference type="WBParaSite" id="PSAMB.scaffold73size86561.g1526.t1">
    <property type="protein sequence ID" value="PSAMB.scaffold73size86561.g1526.t1"/>
    <property type="gene ID" value="PSAMB.scaffold73size86561.g1526"/>
</dbReference>
<feature type="transmembrane region" description="Helical" evidence="2">
    <location>
        <begin position="12"/>
        <end position="37"/>
    </location>
</feature>
<keyword evidence="2" id="KW-1133">Transmembrane helix</keyword>
<dbReference type="GO" id="GO:0004180">
    <property type="term" value="F:carboxypeptidase activity"/>
    <property type="evidence" value="ECO:0007669"/>
    <property type="project" value="TreeGrafter"/>
</dbReference>
<keyword evidence="2" id="KW-0812">Transmembrane</keyword>
<reference evidence="7" key="1">
    <citation type="submission" date="2022-11" db="UniProtKB">
        <authorList>
            <consortium name="WormBaseParasite"/>
        </authorList>
    </citation>
    <scope>IDENTIFICATION</scope>
</reference>
<dbReference type="Gene3D" id="3.50.30.30">
    <property type="match status" value="1"/>
</dbReference>
<dbReference type="PROSITE" id="PS51257">
    <property type="entry name" value="PROKAR_LIPOPROTEIN"/>
    <property type="match status" value="1"/>
</dbReference>
<keyword evidence="6" id="KW-1185">Reference proteome</keyword>
<sequence length="789" mass="86917">MGRRSHKGGSKLPLLLTVGLVACIIVIAALAILLIVLKKPESPSLAPTSTPPSFNPYSIQIQQNVLEQTKIGDRIREAISASNIRTNLYQLTGRVHTAGTPAQLETMMSIKQHYQAIGLDAHQYDYYPLLDYPDYDNPNTVHYQANNDNIWQLVSNGTAQPVGPPEAIKQQESDPKAQVLWNAYAKPGSATGAIVYANTGTADDFAYLKGQGVNVTGSIVLVRYGGVWRGEKVYQATLNGAVGCIIYSDPQLYAPPDGSNVFPNSMYMPPTSAQRGSLSQVNGDPLTPLYPAVNYTYPTETEQDLRSTMQLPSIPTLPISYGTAKQIFARMNGLIAPTNFTGGIAGVQYRLNDSTGVYRIVVNQATRIANIRNVVGYLRGMDEPDRIVMLSNHVDAWTYGANDPNSGTATIMEISRALMQVVNETGWRPRRTIAFVSFDSEEFGLDGSTELAEEYLKVFEDRVVALVNVDLIENNVTLAAISVPLLSRAIARAAQKVPNPNPDELALNRTTVYDSWSYYYNLPQLALVPDLPGIGLPGSESDHAAYISYVGVPVCMILYTCPYTVPREQCFPLYHTMLEIPWAADNLWDKQYSTMKALGSVWIEMARDLADSVVIPFNVQDYATFLTNGFHLVSELLLRDAQALIPDLSNILSSIEGAIKRFALQASEIQNLVDKANSGSESYTIRQVEMLNRRLNKLERAFINPRGIYDNRADARHVVFATSLENSYEGVIFAGVVDPIARAGQAFAANDYPRMKLQIIQARRSLSELQYAIESAILLLQLDGFADQS</sequence>
<dbReference type="CDD" id="cd02121">
    <property type="entry name" value="PA_GCPII_like"/>
    <property type="match status" value="1"/>
</dbReference>
<evidence type="ECO:0000313" key="6">
    <source>
        <dbReference type="Proteomes" id="UP000887566"/>
    </source>
</evidence>
<dbReference type="InterPro" id="IPR003137">
    <property type="entry name" value="PA_domain"/>
</dbReference>
<dbReference type="Gene3D" id="3.40.630.10">
    <property type="entry name" value="Zn peptidases"/>
    <property type="match status" value="1"/>
</dbReference>
<feature type="domain" description="Transferrin receptor-like dimerisation" evidence="4">
    <location>
        <begin position="652"/>
        <end position="778"/>
    </location>
</feature>
<evidence type="ECO:0000259" key="3">
    <source>
        <dbReference type="Pfam" id="PF02225"/>
    </source>
</evidence>
<dbReference type="SUPFAM" id="SSF53187">
    <property type="entry name" value="Zn-dependent exopeptidases"/>
    <property type="match status" value="1"/>
</dbReference>
<dbReference type="PANTHER" id="PTHR10404:SF77">
    <property type="entry name" value="GLUTAMATE CARBOXYPEPTIDASE 2 HOMOLOG"/>
    <property type="match status" value="1"/>
</dbReference>
<proteinExistence type="inferred from homology"/>
<dbReference type="Pfam" id="PF02225">
    <property type="entry name" value="PA"/>
    <property type="match status" value="1"/>
</dbReference>
<feature type="domain" description="PA" evidence="3">
    <location>
        <begin position="191"/>
        <end position="276"/>
    </location>
</feature>
<dbReference type="InterPro" id="IPR036757">
    <property type="entry name" value="TFR-like_dimer_dom_sf"/>
</dbReference>
<dbReference type="InterPro" id="IPR046450">
    <property type="entry name" value="PA_dom_sf"/>
</dbReference>